<sequence length="89" mass="10383">MNQALLVRYVVQQMRSLLGFMHTIPFCVSNSFFMTQKQIHEGPVVHLKQWEAEERSVYECTQMMVFHCKHVTLAKLSIPDDVEKQLGKS</sequence>
<gene>
    <name evidence="1" type="ORF">N7509_007551</name>
</gene>
<name>A0A9X0B8J5_9EURO</name>
<evidence type="ECO:0000313" key="2">
    <source>
        <dbReference type="Proteomes" id="UP001147747"/>
    </source>
</evidence>
<accession>A0A9X0B8J5</accession>
<reference evidence="1" key="1">
    <citation type="submission" date="2022-12" db="EMBL/GenBank/DDBJ databases">
        <authorList>
            <person name="Petersen C."/>
        </authorList>
    </citation>
    <scope>NUCLEOTIDE SEQUENCE</scope>
    <source>
        <strain evidence="1">IBT 29677</strain>
    </source>
</reference>
<dbReference type="Proteomes" id="UP001147747">
    <property type="component" value="Unassembled WGS sequence"/>
</dbReference>
<proteinExistence type="predicted"/>
<dbReference type="GeneID" id="81371168"/>
<comment type="caution">
    <text evidence="1">The sequence shown here is derived from an EMBL/GenBank/DDBJ whole genome shotgun (WGS) entry which is preliminary data.</text>
</comment>
<evidence type="ECO:0000313" key="1">
    <source>
        <dbReference type="EMBL" id="KAJ5392061.1"/>
    </source>
</evidence>
<dbReference type="AlphaFoldDB" id="A0A9X0B8J5"/>
<reference evidence="1" key="2">
    <citation type="journal article" date="2023" name="IMA Fungus">
        <title>Comparative genomic study of the Penicillium genus elucidates a diverse pangenome and 15 lateral gene transfer events.</title>
        <authorList>
            <person name="Petersen C."/>
            <person name="Sorensen T."/>
            <person name="Nielsen M.R."/>
            <person name="Sondergaard T.E."/>
            <person name="Sorensen J.L."/>
            <person name="Fitzpatrick D.A."/>
            <person name="Frisvad J.C."/>
            <person name="Nielsen K.L."/>
        </authorList>
    </citation>
    <scope>NUCLEOTIDE SEQUENCE</scope>
    <source>
        <strain evidence="1">IBT 29677</strain>
    </source>
</reference>
<dbReference type="EMBL" id="JAPZBU010000008">
    <property type="protein sequence ID" value="KAJ5392061.1"/>
    <property type="molecule type" value="Genomic_DNA"/>
</dbReference>
<organism evidence="1 2">
    <name type="scientific">Penicillium cosmopolitanum</name>
    <dbReference type="NCBI Taxonomy" id="1131564"/>
    <lineage>
        <taxon>Eukaryota</taxon>
        <taxon>Fungi</taxon>
        <taxon>Dikarya</taxon>
        <taxon>Ascomycota</taxon>
        <taxon>Pezizomycotina</taxon>
        <taxon>Eurotiomycetes</taxon>
        <taxon>Eurotiomycetidae</taxon>
        <taxon>Eurotiales</taxon>
        <taxon>Aspergillaceae</taxon>
        <taxon>Penicillium</taxon>
    </lineage>
</organism>
<keyword evidence="2" id="KW-1185">Reference proteome</keyword>
<protein>
    <submittedName>
        <fullName evidence="1">Uncharacterized protein</fullName>
    </submittedName>
</protein>
<dbReference type="RefSeq" id="XP_056487739.1">
    <property type="nucleotide sequence ID" value="XM_056632188.1"/>
</dbReference>